<evidence type="ECO:0000259" key="3">
    <source>
        <dbReference type="Pfam" id="PF01370"/>
    </source>
</evidence>
<comment type="similarity">
    <text evidence="2">Belongs to the NAD(P)-dependent epimerase/dehydratase family.</text>
</comment>
<keyword evidence="5" id="KW-1185">Reference proteome</keyword>
<reference evidence="4" key="1">
    <citation type="submission" date="2022-03" db="EMBL/GenBank/DDBJ databases">
        <title>Pseudomonas marianensis sp. nov., a marine bacterium isolated from deep-sea sediments of the Mariana Trench.</title>
        <authorList>
            <person name="Wei Y."/>
        </authorList>
    </citation>
    <scope>NUCLEOTIDE SEQUENCE</scope>
    <source>
        <strain evidence="4">PS1</strain>
    </source>
</reference>
<evidence type="ECO:0000256" key="1">
    <source>
        <dbReference type="ARBA" id="ARBA00005125"/>
    </source>
</evidence>
<dbReference type="Pfam" id="PF01370">
    <property type="entry name" value="Epimerase"/>
    <property type="match status" value="1"/>
</dbReference>
<proteinExistence type="inferred from homology"/>
<dbReference type="SUPFAM" id="SSF51735">
    <property type="entry name" value="NAD(P)-binding Rossmann-fold domains"/>
    <property type="match status" value="1"/>
</dbReference>
<dbReference type="RefSeq" id="WP_161612403.1">
    <property type="nucleotide sequence ID" value="NZ_JALGRD010000003.1"/>
</dbReference>
<dbReference type="InterPro" id="IPR001509">
    <property type="entry name" value="Epimerase_deHydtase"/>
</dbReference>
<evidence type="ECO:0000313" key="4">
    <source>
        <dbReference type="EMBL" id="MCJ0973229.1"/>
    </source>
</evidence>
<dbReference type="EMBL" id="JALGRD010000003">
    <property type="protein sequence ID" value="MCJ0973229.1"/>
    <property type="molecule type" value="Genomic_DNA"/>
</dbReference>
<evidence type="ECO:0000256" key="2">
    <source>
        <dbReference type="ARBA" id="ARBA00007637"/>
    </source>
</evidence>
<comment type="caution">
    <text evidence="4">The sequence shown here is derived from an EMBL/GenBank/DDBJ whole genome shotgun (WGS) entry which is preliminary data.</text>
</comment>
<dbReference type="PANTHER" id="PTHR43000">
    <property type="entry name" value="DTDP-D-GLUCOSE 4,6-DEHYDRATASE-RELATED"/>
    <property type="match status" value="1"/>
</dbReference>
<evidence type="ECO:0000313" key="5">
    <source>
        <dbReference type="Proteomes" id="UP001139682"/>
    </source>
</evidence>
<dbReference type="InterPro" id="IPR036291">
    <property type="entry name" value="NAD(P)-bd_dom_sf"/>
</dbReference>
<name>A0A9X1W461_9GAMM</name>
<comment type="pathway">
    <text evidence="1">Bacterial outer membrane biogenesis; LPS O-antigen biosynthesis.</text>
</comment>
<feature type="domain" description="NAD-dependent epimerase/dehydratase" evidence="3">
    <location>
        <begin position="4"/>
        <end position="239"/>
    </location>
</feature>
<dbReference type="Proteomes" id="UP001139682">
    <property type="component" value="Unassembled WGS sequence"/>
</dbReference>
<sequence>MTTLITGSSGFVGLALAEHLLATGETVIGFDRSPPTEAANRAFAALPGRFVSTIGDVRDVDALRAEMSQHRPQRVVTLAAITADEARERHAAQTIFEVNVGGVLAALNAAADTGVERVLHASSGSVYGRSGRSPVALREDDTPLLPEGLYGMSKRAAEEAAMRLASIRGLPLVVGRLGTCFGPWEADTGVRDTLSPPLQVLVRTRDGETAILPRAGRRDWLYVRDVAAAMATLLDQPSWAYPLYNLAAGFEWSLADWCACIAARYPDFSWRLAESGERANIDYFADYDRASMSIQRLLGNSTFRPRFGLTEAEADYHHWIREHGTDLSGARAHHD</sequence>
<dbReference type="CDD" id="cd08946">
    <property type="entry name" value="SDR_e"/>
    <property type="match status" value="1"/>
</dbReference>
<gene>
    <name evidence="4" type="ORF">MST27_07580</name>
</gene>
<dbReference type="AlphaFoldDB" id="A0A9X1W461"/>
<organism evidence="4 5">
    <name type="scientific">Stutzerimonas marianensis</name>
    <dbReference type="NCBI Taxonomy" id="2929513"/>
    <lineage>
        <taxon>Bacteria</taxon>
        <taxon>Pseudomonadati</taxon>
        <taxon>Pseudomonadota</taxon>
        <taxon>Gammaproteobacteria</taxon>
        <taxon>Pseudomonadales</taxon>
        <taxon>Pseudomonadaceae</taxon>
        <taxon>Stutzerimonas</taxon>
    </lineage>
</organism>
<accession>A0A9X1W461</accession>
<dbReference type="Gene3D" id="3.40.50.720">
    <property type="entry name" value="NAD(P)-binding Rossmann-like Domain"/>
    <property type="match status" value="1"/>
</dbReference>
<protein>
    <submittedName>
        <fullName evidence="4">NAD(P)-dependent oxidoreductase</fullName>
    </submittedName>
</protein>